<dbReference type="Pfam" id="PF12937">
    <property type="entry name" value="F-box-like"/>
    <property type="match status" value="1"/>
</dbReference>
<evidence type="ECO:0000313" key="2">
    <source>
        <dbReference type="EMBL" id="KAF5316766.1"/>
    </source>
</evidence>
<reference evidence="2 3" key="1">
    <citation type="journal article" date="2020" name="ISME J.">
        <title>Uncovering the hidden diversity of litter-decomposition mechanisms in mushroom-forming fungi.</title>
        <authorList>
            <person name="Floudas D."/>
            <person name="Bentzer J."/>
            <person name="Ahren D."/>
            <person name="Johansson T."/>
            <person name="Persson P."/>
            <person name="Tunlid A."/>
        </authorList>
    </citation>
    <scope>NUCLEOTIDE SEQUENCE [LARGE SCALE GENOMIC DNA]</scope>
    <source>
        <strain evidence="2 3">CBS 101986</strain>
    </source>
</reference>
<dbReference type="OrthoDB" id="3268380at2759"/>
<dbReference type="PROSITE" id="PS50181">
    <property type="entry name" value="FBOX"/>
    <property type="match status" value="1"/>
</dbReference>
<sequence>MSLSLVETPETMQLQALVAASEHAANFLDPHLFKSSNRVLRAEEVTLVHNQIQAINEDIRKTDEILALARRTIEDYTAKRAHHGQCRRAYTALLSPLRTLPPEILCEIFAYSQLHSISARWTVSHVCQRWRQAALASPELWTNVVIPPTAPSWTSPNWGEIFRYEGTCLERAKGQPTKWYFRQPLYGEYDRGHGKRGHFKETMLRMVGRAPCSEVSFEAEAGEQDPVFFGGVLTELIKSSATTLKVLFITSSRMPLNLLSRLASFSQLSGLSVSRFPYSDDIQVGSPWLSLTKLSIAAERIQESVMTRVLQNTPNLEALAFKIAVLDRSPDPHELFPWTVTLVKLKSLSLESTNGPLYEYIDHNISASELCDLRIYGDKTPCLLSKLLLFTTGCQNTLRRLWVSGLAGYELRSMAFLGMKKLEELAIHMKEDIRPLDDLVVMGDQDFFPSLTMLRVICTAGDEFRRRFLDVVESRGWDGCIRKKGVQLRHAHLHADVFQATKNVWTLDDANIRQLRNRGLDLIVQTPVAGADRPSFLT</sequence>
<proteinExistence type="predicted"/>
<evidence type="ECO:0000259" key="1">
    <source>
        <dbReference type="PROSITE" id="PS50181"/>
    </source>
</evidence>
<dbReference type="Gene3D" id="1.20.1280.50">
    <property type="match status" value="1"/>
</dbReference>
<evidence type="ECO:0000313" key="3">
    <source>
        <dbReference type="Proteomes" id="UP000567179"/>
    </source>
</evidence>
<dbReference type="InterPro" id="IPR036047">
    <property type="entry name" value="F-box-like_dom_sf"/>
</dbReference>
<keyword evidence="3" id="KW-1185">Reference proteome</keyword>
<dbReference type="AlphaFoldDB" id="A0A8H5EYA5"/>
<dbReference type="SUPFAM" id="SSF81383">
    <property type="entry name" value="F-box domain"/>
    <property type="match status" value="1"/>
</dbReference>
<organism evidence="2 3">
    <name type="scientific">Psilocybe cf. subviscida</name>
    <dbReference type="NCBI Taxonomy" id="2480587"/>
    <lineage>
        <taxon>Eukaryota</taxon>
        <taxon>Fungi</taxon>
        <taxon>Dikarya</taxon>
        <taxon>Basidiomycota</taxon>
        <taxon>Agaricomycotina</taxon>
        <taxon>Agaricomycetes</taxon>
        <taxon>Agaricomycetidae</taxon>
        <taxon>Agaricales</taxon>
        <taxon>Agaricineae</taxon>
        <taxon>Strophariaceae</taxon>
        <taxon>Psilocybe</taxon>
    </lineage>
</organism>
<comment type="caution">
    <text evidence="2">The sequence shown here is derived from an EMBL/GenBank/DDBJ whole genome shotgun (WGS) entry which is preliminary data.</text>
</comment>
<dbReference type="Proteomes" id="UP000567179">
    <property type="component" value="Unassembled WGS sequence"/>
</dbReference>
<accession>A0A8H5EYA5</accession>
<protein>
    <recommendedName>
        <fullName evidence="1">F-box domain-containing protein</fullName>
    </recommendedName>
</protein>
<dbReference type="EMBL" id="JAACJJ010000042">
    <property type="protein sequence ID" value="KAF5316766.1"/>
    <property type="molecule type" value="Genomic_DNA"/>
</dbReference>
<dbReference type="Gene3D" id="3.80.10.10">
    <property type="entry name" value="Ribonuclease Inhibitor"/>
    <property type="match status" value="1"/>
</dbReference>
<name>A0A8H5EYA5_9AGAR</name>
<feature type="domain" description="F-box" evidence="1">
    <location>
        <begin position="94"/>
        <end position="144"/>
    </location>
</feature>
<gene>
    <name evidence="2" type="ORF">D9619_006848</name>
</gene>
<dbReference type="InterPro" id="IPR001810">
    <property type="entry name" value="F-box_dom"/>
</dbReference>
<dbReference type="InterPro" id="IPR032675">
    <property type="entry name" value="LRR_dom_sf"/>
</dbReference>